<evidence type="ECO:0000256" key="1">
    <source>
        <dbReference type="SAM" id="SignalP"/>
    </source>
</evidence>
<feature type="chain" id="PRO_5042283621" description="RxLR effector protein" evidence="1">
    <location>
        <begin position="22"/>
        <end position="77"/>
    </location>
</feature>
<dbReference type="AlphaFoldDB" id="A0AAD9GL54"/>
<name>A0AAD9GL54_9STRA</name>
<keyword evidence="3" id="KW-1185">Reference proteome</keyword>
<sequence>MSKILLACVIVATYASQLASAEAPVMDLSQRNLRTNVDSSVSSSNDAAISLEEKEKRMCSFLGIVDYACHPIIWIGN</sequence>
<protein>
    <recommendedName>
        <fullName evidence="4">RxLR effector protein</fullName>
    </recommendedName>
</protein>
<dbReference type="EMBL" id="JASMQC010000014">
    <property type="protein sequence ID" value="KAK1940440.1"/>
    <property type="molecule type" value="Genomic_DNA"/>
</dbReference>
<dbReference type="Proteomes" id="UP001259832">
    <property type="component" value="Unassembled WGS sequence"/>
</dbReference>
<proteinExistence type="predicted"/>
<gene>
    <name evidence="2" type="ORF">P3T76_007891</name>
</gene>
<evidence type="ECO:0000313" key="2">
    <source>
        <dbReference type="EMBL" id="KAK1940440.1"/>
    </source>
</evidence>
<feature type="signal peptide" evidence="1">
    <location>
        <begin position="1"/>
        <end position="21"/>
    </location>
</feature>
<reference evidence="2" key="1">
    <citation type="submission" date="2023-08" db="EMBL/GenBank/DDBJ databases">
        <title>Reference Genome Resource for the Citrus Pathogen Phytophthora citrophthora.</title>
        <authorList>
            <person name="Moller H."/>
            <person name="Coetzee B."/>
            <person name="Rose L.J."/>
            <person name="Van Niekerk J.M."/>
        </authorList>
    </citation>
    <scope>NUCLEOTIDE SEQUENCE</scope>
    <source>
        <strain evidence="2">STE-U-9442</strain>
    </source>
</reference>
<accession>A0AAD9GL54</accession>
<comment type="caution">
    <text evidence="2">The sequence shown here is derived from an EMBL/GenBank/DDBJ whole genome shotgun (WGS) entry which is preliminary data.</text>
</comment>
<keyword evidence="1" id="KW-0732">Signal</keyword>
<evidence type="ECO:0000313" key="3">
    <source>
        <dbReference type="Proteomes" id="UP001259832"/>
    </source>
</evidence>
<organism evidence="2 3">
    <name type="scientific">Phytophthora citrophthora</name>
    <dbReference type="NCBI Taxonomy" id="4793"/>
    <lineage>
        <taxon>Eukaryota</taxon>
        <taxon>Sar</taxon>
        <taxon>Stramenopiles</taxon>
        <taxon>Oomycota</taxon>
        <taxon>Peronosporomycetes</taxon>
        <taxon>Peronosporales</taxon>
        <taxon>Peronosporaceae</taxon>
        <taxon>Phytophthora</taxon>
    </lineage>
</organism>
<evidence type="ECO:0008006" key="4">
    <source>
        <dbReference type="Google" id="ProtNLM"/>
    </source>
</evidence>